<keyword evidence="5" id="KW-0863">Zinc-finger</keyword>
<evidence type="ECO:0000256" key="13">
    <source>
        <dbReference type="ARBA" id="ARBA00023274"/>
    </source>
</evidence>
<comment type="similarity">
    <text evidence="2">Belongs to the eukaryotic ribosomal protein eL37 family.</text>
</comment>
<evidence type="ECO:0000256" key="2">
    <source>
        <dbReference type="ARBA" id="ARBA00009805"/>
    </source>
</evidence>
<dbReference type="OrthoDB" id="60033at2759"/>
<keyword evidence="7" id="KW-0694">RNA-binding</keyword>
<feature type="compositionally biased region" description="Low complexity" evidence="15">
    <location>
        <begin position="454"/>
        <end position="472"/>
    </location>
</feature>
<dbReference type="AlphaFoldDB" id="A0A8H7RGM0"/>
<evidence type="ECO:0000256" key="8">
    <source>
        <dbReference type="ARBA" id="ARBA00022980"/>
    </source>
</evidence>
<dbReference type="GO" id="GO:0006412">
    <property type="term" value="P:translation"/>
    <property type="evidence" value="ECO:0007669"/>
    <property type="project" value="InterPro"/>
</dbReference>
<evidence type="ECO:0000256" key="9">
    <source>
        <dbReference type="ARBA" id="ARBA00023015"/>
    </source>
</evidence>
<feature type="region of interest" description="Disordered" evidence="15">
    <location>
        <begin position="347"/>
        <end position="478"/>
    </location>
</feature>
<dbReference type="PRINTS" id="PR00056">
    <property type="entry name" value="HSFDOMAIN"/>
</dbReference>
<sequence length="557" mass="63269">MAQNSSRSSSVSSSSGGETDCRYKRIKLDPSELDGSPSSTEATLTQPTLPANMKTQAAFVNKLYKMLEDPDTSELISWSSHGDLFSVSNPTSFSKTVLPQYFKHNNWQSFVRQLNMYGFHKVNDLIHSNLTNENQTWEFKHPNFRKGAVGDLQHIKRKSAKTQLQASPQFNFNSNESSYTSSKADEQQQQQQQQQQQNQQQNQQQQNQNQQQQNQNQQQQNQNQQQQNQNQHQYQQQQQHQQHQQDMSNGDNNNNSPVIKHILRIEEHLLGVTKSCESLFNEVVHLRMVVSKQQDAMQDLVDVVSSTKSNNNCICSNNNNPNHSMYNDNNNQELQNAENLRIQVSKLKESRQSRKSPSADSQSSGSMKNGTSTNATTTTTTTNWSQTTTASPSINNNNNNNHNNNNNNNNEKPNDTKQRKLPSFDSIRQQQRQSSYRLDATREDDKPSFDRKSSTCSSSSSSSSVVSKGTSSFGKRHTKTHTLCRRCGNRAFHKQKKTCAQCGYPAAKIRSFNWSEKGQRRKTTGTGRMAHLKDVQRRFKNGFREGTQAKKVVTASA</sequence>
<evidence type="ECO:0000259" key="16">
    <source>
        <dbReference type="SMART" id="SM00415"/>
    </source>
</evidence>
<evidence type="ECO:0000256" key="14">
    <source>
        <dbReference type="RuleBase" id="RU004020"/>
    </source>
</evidence>
<feature type="compositionally biased region" description="Polar residues" evidence="15">
    <location>
        <begin position="36"/>
        <end position="49"/>
    </location>
</feature>
<dbReference type="InterPro" id="IPR011332">
    <property type="entry name" value="Ribosomal_zn-bd"/>
</dbReference>
<accession>A0A8H7RGM0</accession>
<keyword evidence="3" id="KW-0479">Metal-binding</keyword>
<reference evidence="17" key="1">
    <citation type="submission" date="2020-12" db="EMBL/GenBank/DDBJ databases">
        <title>Metabolic potential, ecology and presence of endohyphal bacteria is reflected in genomic diversity of Mucoromycotina.</title>
        <authorList>
            <person name="Muszewska A."/>
            <person name="Okrasinska A."/>
            <person name="Steczkiewicz K."/>
            <person name="Drgas O."/>
            <person name="Orlowska M."/>
            <person name="Perlinska-Lenart U."/>
            <person name="Aleksandrzak-Piekarczyk T."/>
            <person name="Szatraj K."/>
            <person name="Zielenkiewicz U."/>
            <person name="Pilsyk S."/>
            <person name="Malc E."/>
            <person name="Mieczkowski P."/>
            <person name="Kruszewska J.S."/>
            <person name="Biernat P."/>
            <person name="Pawlowska J."/>
        </authorList>
    </citation>
    <scope>NUCLEOTIDE SEQUENCE</scope>
    <source>
        <strain evidence="17">WA0000017839</strain>
    </source>
</reference>
<dbReference type="InterPro" id="IPR000232">
    <property type="entry name" value="HSF_DNA-bd"/>
</dbReference>
<dbReference type="PANTHER" id="PTHR10768">
    <property type="entry name" value="60S RIBOSOMAL PROTEIN L37"/>
    <property type="match status" value="1"/>
</dbReference>
<feature type="region of interest" description="Disordered" evidence="15">
    <location>
        <begin position="1"/>
        <end position="49"/>
    </location>
</feature>
<dbReference type="GO" id="GO:0005634">
    <property type="term" value="C:nucleus"/>
    <property type="evidence" value="ECO:0007669"/>
    <property type="project" value="UniProtKB-SubCell"/>
</dbReference>
<evidence type="ECO:0000256" key="7">
    <source>
        <dbReference type="ARBA" id="ARBA00022884"/>
    </source>
</evidence>
<dbReference type="PANTHER" id="PTHR10768:SF0">
    <property type="entry name" value="RIBOSOMAL PROTEIN L37"/>
    <property type="match status" value="1"/>
</dbReference>
<feature type="compositionally biased region" description="Low complexity" evidence="15">
    <location>
        <begin position="371"/>
        <end position="410"/>
    </location>
</feature>
<keyword evidence="11" id="KW-0804">Transcription</keyword>
<feature type="region of interest" description="Disordered" evidence="15">
    <location>
        <begin position="158"/>
        <end position="257"/>
    </location>
</feature>
<dbReference type="Gene3D" id="1.10.10.10">
    <property type="entry name" value="Winged helix-like DNA-binding domain superfamily/Winged helix DNA-binding domain"/>
    <property type="match status" value="1"/>
</dbReference>
<dbReference type="GO" id="GO:0043565">
    <property type="term" value="F:sequence-specific DNA binding"/>
    <property type="evidence" value="ECO:0007669"/>
    <property type="project" value="InterPro"/>
</dbReference>
<protein>
    <recommendedName>
        <fullName evidence="16">HSF-type DNA-binding domain-containing protein</fullName>
    </recommendedName>
</protein>
<dbReference type="InterPro" id="IPR036390">
    <property type="entry name" value="WH_DNA-bd_sf"/>
</dbReference>
<dbReference type="PROSITE" id="PS01077">
    <property type="entry name" value="RIBOSOMAL_L37E"/>
    <property type="match status" value="1"/>
</dbReference>
<feature type="domain" description="HSF-type DNA-binding" evidence="16">
    <location>
        <begin position="55"/>
        <end position="158"/>
    </location>
</feature>
<dbReference type="SUPFAM" id="SSF57829">
    <property type="entry name" value="Zn-binding ribosomal proteins"/>
    <property type="match status" value="1"/>
</dbReference>
<evidence type="ECO:0000256" key="1">
    <source>
        <dbReference type="ARBA" id="ARBA00004123"/>
    </source>
</evidence>
<keyword evidence="18" id="KW-1185">Reference proteome</keyword>
<dbReference type="GO" id="GO:0003700">
    <property type="term" value="F:DNA-binding transcription factor activity"/>
    <property type="evidence" value="ECO:0007669"/>
    <property type="project" value="InterPro"/>
</dbReference>
<dbReference type="Gene3D" id="2.20.25.30">
    <property type="match status" value="1"/>
</dbReference>
<proteinExistence type="inferred from homology"/>
<dbReference type="Pfam" id="PF00447">
    <property type="entry name" value="HSF_DNA-bind"/>
    <property type="match status" value="1"/>
</dbReference>
<comment type="similarity">
    <text evidence="14">Belongs to the HSF family.</text>
</comment>
<dbReference type="GO" id="GO:0008270">
    <property type="term" value="F:zinc ion binding"/>
    <property type="evidence" value="ECO:0007669"/>
    <property type="project" value="UniProtKB-KW"/>
</dbReference>
<comment type="caution">
    <text evidence="17">The sequence shown here is derived from an EMBL/GenBank/DDBJ whole genome shotgun (WGS) entry which is preliminary data.</text>
</comment>
<evidence type="ECO:0000256" key="6">
    <source>
        <dbReference type="ARBA" id="ARBA00022833"/>
    </source>
</evidence>
<keyword evidence="8" id="KW-0689">Ribosomal protein</keyword>
<feature type="compositionally biased region" description="Basic and acidic residues" evidence="15">
    <location>
        <begin position="19"/>
        <end position="30"/>
    </location>
</feature>
<feature type="compositionally biased region" description="Polar residues" evidence="15">
    <location>
        <begin position="355"/>
        <end position="370"/>
    </location>
</feature>
<evidence type="ECO:0000256" key="15">
    <source>
        <dbReference type="SAM" id="MobiDB-lite"/>
    </source>
</evidence>
<dbReference type="InterPro" id="IPR036388">
    <property type="entry name" value="WH-like_DNA-bd_sf"/>
</dbReference>
<name>A0A8H7RGM0_9FUNG</name>
<dbReference type="Pfam" id="PF01907">
    <property type="entry name" value="Ribosomal_L37e"/>
    <property type="match status" value="1"/>
</dbReference>
<keyword evidence="9" id="KW-0805">Transcription regulation</keyword>
<feature type="compositionally biased region" description="Polar residues" evidence="15">
    <location>
        <begin position="246"/>
        <end position="257"/>
    </location>
</feature>
<dbReference type="GO" id="GO:0022625">
    <property type="term" value="C:cytosolic large ribosomal subunit"/>
    <property type="evidence" value="ECO:0007669"/>
    <property type="project" value="TreeGrafter"/>
</dbReference>
<evidence type="ECO:0000256" key="11">
    <source>
        <dbReference type="ARBA" id="ARBA00023163"/>
    </source>
</evidence>
<feature type="compositionally biased region" description="Basic and acidic residues" evidence="15">
    <location>
        <begin position="439"/>
        <end position="453"/>
    </location>
</feature>
<organism evidence="17 18">
    <name type="scientific">Mucor saturninus</name>
    <dbReference type="NCBI Taxonomy" id="64648"/>
    <lineage>
        <taxon>Eukaryota</taxon>
        <taxon>Fungi</taxon>
        <taxon>Fungi incertae sedis</taxon>
        <taxon>Mucoromycota</taxon>
        <taxon>Mucoromycotina</taxon>
        <taxon>Mucoromycetes</taxon>
        <taxon>Mucorales</taxon>
        <taxon>Mucorineae</taxon>
        <taxon>Mucoraceae</taxon>
        <taxon>Mucor</taxon>
    </lineage>
</organism>
<dbReference type="Proteomes" id="UP000603453">
    <property type="component" value="Unassembled WGS sequence"/>
</dbReference>
<feature type="compositionally biased region" description="Low complexity" evidence="15">
    <location>
        <begin position="187"/>
        <end position="245"/>
    </location>
</feature>
<dbReference type="FunFam" id="2.20.25.30:FF:000001">
    <property type="entry name" value="Ribosomal protein L37"/>
    <property type="match status" value="1"/>
</dbReference>
<evidence type="ECO:0000256" key="10">
    <source>
        <dbReference type="ARBA" id="ARBA00023125"/>
    </source>
</evidence>
<feature type="compositionally biased region" description="Polar residues" evidence="15">
    <location>
        <begin position="161"/>
        <end position="182"/>
    </location>
</feature>
<comment type="subcellular location">
    <subcellularLocation>
        <location evidence="1">Nucleus</location>
    </subcellularLocation>
</comment>
<dbReference type="HAMAP" id="MF_00547">
    <property type="entry name" value="Ribosomal_eL37"/>
    <property type="match status" value="1"/>
</dbReference>
<dbReference type="GO" id="GO:0019843">
    <property type="term" value="F:rRNA binding"/>
    <property type="evidence" value="ECO:0007669"/>
    <property type="project" value="UniProtKB-KW"/>
</dbReference>
<dbReference type="SMART" id="SM00415">
    <property type="entry name" value="HSF"/>
    <property type="match status" value="1"/>
</dbReference>
<dbReference type="GO" id="GO:0003735">
    <property type="term" value="F:structural constituent of ribosome"/>
    <property type="evidence" value="ECO:0007669"/>
    <property type="project" value="InterPro"/>
</dbReference>
<evidence type="ECO:0000256" key="12">
    <source>
        <dbReference type="ARBA" id="ARBA00023242"/>
    </source>
</evidence>
<evidence type="ECO:0000256" key="4">
    <source>
        <dbReference type="ARBA" id="ARBA00022730"/>
    </source>
</evidence>
<dbReference type="EMBL" id="JAEPRD010000013">
    <property type="protein sequence ID" value="KAG2210015.1"/>
    <property type="molecule type" value="Genomic_DNA"/>
</dbReference>
<evidence type="ECO:0000256" key="5">
    <source>
        <dbReference type="ARBA" id="ARBA00022771"/>
    </source>
</evidence>
<keyword evidence="10" id="KW-0238">DNA-binding</keyword>
<dbReference type="SUPFAM" id="SSF46785">
    <property type="entry name" value="Winged helix' DNA-binding domain"/>
    <property type="match status" value="1"/>
</dbReference>
<evidence type="ECO:0000313" key="17">
    <source>
        <dbReference type="EMBL" id="KAG2210015.1"/>
    </source>
</evidence>
<dbReference type="InterPro" id="IPR001569">
    <property type="entry name" value="Ribosomal_eL37"/>
</dbReference>
<dbReference type="InterPro" id="IPR018267">
    <property type="entry name" value="Ribosomal_eL37_CS"/>
</dbReference>
<dbReference type="FunFam" id="1.10.10.10:FF:000027">
    <property type="entry name" value="Heat shock transcription factor 1"/>
    <property type="match status" value="1"/>
</dbReference>
<keyword evidence="12" id="KW-0539">Nucleus</keyword>
<keyword evidence="4" id="KW-0699">rRNA-binding</keyword>
<evidence type="ECO:0000313" key="18">
    <source>
        <dbReference type="Proteomes" id="UP000603453"/>
    </source>
</evidence>
<gene>
    <name evidence="17" type="ORF">INT47_003451</name>
</gene>
<keyword evidence="6" id="KW-0862">Zinc</keyword>
<keyword evidence="13" id="KW-0687">Ribonucleoprotein</keyword>
<feature type="compositionally biased region" description="Low complexity" evidence="15">
    <location>
        <begin position="1"/>
        <end position="15"/>
    </location>
</feature>
<dbReference type="InterPro" id="IPR011331">
    <property type="entry name" value="Ribosomal_eL37/eL43"/>
</dbReference>
<evidence type="ECO:0000256" key="3">
    <source>
        <dbReference type="ARBA" id="ARBA00022723"/>
    </source>
</evidence>